<sequence>MKTLLRILLALIIILVAAFFIFRTPDTDRAEMIAKYSNEASQFVDDGAGGQIHYRDEGNKDGPAILLIHGSNSLLQTWEPVVALLGDKYRLISLDLYGHGLTGPQAQGDYSADANIAAATKVLDTVGVERAYWVGNSMGGWLSWRAGLAVPDRVSGLVLIDASGAQTDEKIKPYLGARLAQSSVGQLLLPEITPKFLVRSSLEENFAQPERLTDELVTRYWELLRFPGNRQASVARGKTPREPEKWAEVGNLKMPVLLLWGEQDKVIPVSHGKAFEEAIAGSKLIIYKDAGHLPMEETPDQVARDIGTWIAGTEALNGDAADDPEKEPEEVS</sequence>
<proteinExistence type="predicted"/>
<dbReference type="Pfam" id="PF12697">
    <property type="entry name" value="Abhydrolase_6"/>
    <property type="match status" value="1"/>
</dbReference>
<comment type="caution">
    <text evidence="3">The sequence shown here is derived from an EMBL/GenBank/DDBJ whole genome shotgun (WGS) entry which is preliminary data.</text>
</comment>
<keyword evidence="4" id="KW-1185">Reference proteome</keyword>
<dbReference type="SUPFAM" id="SSF53474">
    <property type="entry name" value="alpha/beta-Hydrolases"/>
    <property type="match status" value="1"/>
</dbReference>
<organism evidence="3 4">
    <name type="scientific">Parasphingorhabdus litoris</name>
    <dbReference type="NCBI Taxonomy" id="394733"/>
    <lineage>
        <taxon>Bacteria</taxon>
        <taxon>Pseudomonadati</taxon>
        <taxon>Pseudomonadota</taxon>
        <taxon>Alphaproteobacteria</taxon>
        <taxon>Sphingomonadales</taxon>
        <taxon>Sphingomonadaceae</taxon>
        <taxon>Parasphingorhabdus</taxon>
    </lineage>
</organism>
<dbReference type="EMBL" id="BAAAEM010000002">
    <property type="protein sequence ID" value="GAA0471627.1"/>
    <property type="molecule type" value="Genomic_DNA"/>
</dbReference>
<dbReference type="InterPro" id="IPR029058">
    <property type="entry name" value="AB_hydrolase_fold"/>
</dbReference>
<feature type="domain" description="AB hydrolase-1" evidence="2">
    <location>
        <begin position="65"/>
        <end position="304"/>
    </location>
</feature>
<feature type="compositionally biased region" description="Acidic residues" evidence="1">
    <location>
        <begin position="320"/>
        <end position="332"/>
    </location>
</feature>
<dbReference type="Gene3D" id="3.40.50.1820">
    <property type="entry name" value="alpha/beta hydrolase"/>
    <property type="match status" value="1"/>
</dbReference>
<dbReference type="Proteomes" id="UP001500713">
    <property type="component" value="Unassembled WGS sequence"/>
</dbReference>
<keyword evidence="3" id="KW-0378">Hydrolase</keyword>
<evidence type="ECO:0000256" key="1">
    <source>
        <dbReference type="SAM" id="MobiDB-lite"/>
    </source>
</evidence>
<dbReference type="PANTHER" id="PTHR46438:SF11">
    <property type="entry name" value="LIPASE-RELATED"/>
    <property type="match status" value="1"/>
</dbReference>
<dbReference type="PANTHER" id="PTHR46438">
    <property type="entry name" value="ALPHA/BETA-HYDROLASES SUPERFAMILY PROTEIN"/>
    <property type="match status" value="1"/>
</dbReference>
<protein>
    <submittedName>
        <fullName evidence="3">Alpha/beta hydrolase</fullName>
    </submittedName>
</protein>
<dbReference type="PRINTS" id="PR00111">
    <property type="entry name" value="ABHYDROLASE"/>
</dbReference>
<evidence type="ECO:0000313" key="3">
    <source>
        <dbReference type="EMBL" id="GAA0471627.1"/>
    </source>
</evidence>
<dbReference type="PRINTS" id="PR00412">
    <property type="entry name" value="EPOXHYDRLASE"/>
</dbReference>
<reference evidence="3 4" key="1">
    <citation type="journal article" date="2019" name="Int. J. Syst. Evol. Microbiol.">
        <title>The Global Catalogue of Microorganisms (GCM) 10K type strain sequencing project: providing services to taxonomists for standard genome sequencing and annotation.</title>
        <authorList>
            <consortium name="The Broad Institute Genomics Platform"/>
            <consortium name="The Broad Institute Genome Sequencing Center for Infectious Disease"/>
            <person name="Wu L."/>
            <person name="Ma J."/>
        </authorList>
    </citation>
    <scope>NUCLEOTIDE SEQUENCE [LARGE SCALE GENOMIC DNA]</scope>
    <source>
        <strain evidence="3 4">JCM 14162</strain>
    </source>
</reference>
<evidence type="ECO:0000313" key="4">
    <source>
        <dbReference type="Proteomes" id="UP001500713"/>
    </source>
</evidence>
<evidence type="ECO:0000259" key="2">
    <source>
        <dbReference type="Pfam" id="PF12697"/>
    </source>
</evidence>
<dbReference type="GO" id="GO:0016787">
    <property type="term" value="F:hydrolase activity"/>
    <property type="evidence" value="ECO:0007669"/>
    <property type="project" value="UniProtKB-KW"/>
</dbReference>
<dbReference type="RefSeq" id="WP_229956370.1">
    <property type="nucleotide sequence ID" value="NZ_BAAAEM010000002.1"/>
</dbReference>
<gene>
    <name evidence="3" type="ORF">GCM10009096_10820</name>
</gene>
<name>A0ABN1AAG2_9SPHN</name>
<feature type="region of interest" description="Disordered" evidence="1">
    <location>
        <begin position="313"/>
        <end position="332"/>
    </location>
</feature>
<dbReference type="InterPro" id="IPR000639">
    <property type="entry name" value="Epox_hydrolase-like"/>
</dbReference>
<accession>A0ABN1AAG2</accession>
<dbReference type="InterPro" id="IPR000073">
    <property type="entry name" value="AB_hydrolase_1"/>
</dbReference>